<dbReference type="EMBL" id="SVCA01000004">
    <property type="protein sequence ID" value="MBE6084966.1"/>
    <property type="molecule type" value="Genomic_DNA"/>
</dbReference>
<gene>
    <name evidence="2" type="ORF">E7203_05770</name>
</gene>
<dbReference type="Proteomes" id="UP000772151">
    <property type="component" value="Unassembled WGS sequence"/>
</dbReference>
<comment type="caution">
    <text evidence="2">The sequence shown here is derived from an EMBL/GenBank/DDBJ whole genome shotgun (WGS) entry which is preliminary data.</text>
</comment>
<organism evidence="2 3">
    <name type="scientific">Selenomonas ruminantium</name>
    <dbReference type="NCBI Taxonomy" id="971"/>
    <lineage>
        <taxon>Bacteria</taxon>
        <taxon>Bacillati</taxon>
        <taxon>Bacillota</taxon>
        <taxon>Negativicutes</taxon>
        <taxon>Selenomonadales</taxon>
        <taxon>Selenomonadaceae</taxon>
        <taxon>Selenomonas</taxon>
    </lineage>
</organism>
<accession>A0A927WHP9</accession>
<keyword evidence="1" id="KW-0175">Coiled coil</keyword>
<dbReference type="RefSeq" id="WP_303669042.1">
    <property type="nucleotide sequence ID" value="NZ_SVCA01000004.1"/>
</dbReference>
<name>A0A927WHP9_SELRU</name>
<proteinExistence type="predicted"/>
<dbReference type="AlphaFoldDB" id="A0A927WHP9"/>
<evidence type="ECO:0000256" key="1">
    <source>
        <dbReference type="SAM" id="Coils"/>
    </source>
</evidence>
<sequence>MANEVQQMTIGVELELNNFTAKLDAISKALSGIGNVELIPSQRLKEAQKKIKELQDSVNEAGKFSTIAPVNADAVKNINAATQALKKLKAEYTDTALVAKAAI</sequence>
<protein>
    <submittedName>
        <fullName evidence="2">Uncharacterized protein</fullName>
    </submittedName>
</protein>
<reference evidence="2" key="1">
    <citation type="submission" date="2019-04" db="EMBL/GenBank/DDBJ databases">
        <title>Evolution of Biomass-Degrading Anaerobic Consortia Revealed by Metagenomics.</title>
        <authorList>
            <person name="Peng X."/>
        </authorList>
    </citation>
    <scope>NUCLEOTIDE SEQUENCE</scope>
    <source>
        <strain evidence="2">SIG242</strain>
    </source>
</reference>
<evidence type="ECO:0000313" key="2">
    <source>
        <dbReference type="EMBL" id="MBE6084966.1"/>
    </source>
</evidence>
<feature type="coiled-coil region" evidence="1">
    <location>
        <begin position="44"/>
        <end position="91"/>
    </location>
</feature>
<evidence type="ECO:0000313" key="3">
    <source>
        <dbReference type="Proteomes" id="UP000772151"/>
    </source>
</evidence>